<dbReference type="EMBL" id="LRGB01021389">
    <property type="protein sequence ID" value="KZR97447.1"/>
    <property type="molecule type" value="Genomic_DNA"/>
</dbReference>
<reference evidence="1 2" key="1">
    <citation type="submission" date="2016-03" db="EMBL/GenBank/DDBJ databases">
        <title>EvidentialGene: Evidence-directed Construction of Genes on Genomes.</title>
        <authorList>
            <person name="Gilbert D.G."/>
            <person name="Choi J.-H."/>
            <person name="Mockaitis K."/>
            <person name="Colbourne J."/>
            <person name="Pfrender M."/>
        </authorList>
    </citation>
    <scope>NUCLEOTIDE SEQUENCE [LARGE SCALE GENOMIC DNA]</scope>
    <source>
        <strain evidence="1 2">Xinb3</strain>
        <tissue evidence="1">Complete organism</tissue>
    </source>
</reference>
<gene>
    <name evidence="1" type="ORF">APZ42_007672</name>
</gene>
<sequence>MRSHKWSGNFVCHSRIIQEETHLASSIVDALLGAVNHRIQQCIVITRSRGPQEWGREQNKLQDENKLLFSSSILVPFE</sequence>
<evidence type="ECO:0000313" key="2">
    <source>
        <dbReference type="Proteomes" id="UP000076858"/>
    </source>
</evidence>
<protein>
    <submittedName>
        <fullName evidence="1">Uncharacterized protein</fullName>
    </submittedName>
</protein>
<dbReference type="AlphaFoldDB" id="A0A164F5M3"/>
<comment type="caution">
    <text evidence="1">The sequence shown here is derived from an EMBL/GenBank/DDBJ whole genome shotgun (WGS) entry which is preliminary data.</text>
</comment>
<name>A0A164F5M3_9CRUS</name>
<proteinExistence type="predicted"/>
<dbReference type="Proteomes" id="UP000076858">
    <property type="component" value="Unassembled WGS sequence"/>
</dbReference>
<evidence type="ECO:0000313" key="1">
    <source>
        <dbReference type="EMBL" id="KZR97447.1"/>
    </source>
</evidence>
<accession>A0A164F5M3</accession>
<keyword evidence="2" id="KW-1185">Reference proteome</keyword>
<organism evidence="1 2">
    <name type="scientific">Daphnia magna</name>
    <dbReference type="NCBI Taxonomy" id="35525"/>
    <lineage>
        <taxon>Eukaryota</taxon>
        <taxon>Metazoa</taxon>
        <taxon>Ecdysozoa</taxon>
        <taxon>Arthropoda</taxon>
        <taxon>Crustacea</taxon>
        <taxon>Branchiopoda</taxon>
        <taxon>Diplostraca</taxon>
        <taxon>Cladocera</taxon>
        <taxon>Anomopoda</taxon>
        <taxon>Daphniidae</taxon>
        <taxon>Daphnia</taxon>
    </lineage>
</organism>